<dbReference type="AlphaFoldDB" id="A0A8J5XXX1"/>
<dbReference type="SUPFAM" id="SSF51905">
    <property type="entry name" value="FAD/NAD(P)-binding domain"/>
    <property type="match status" value="1"/>
</dbReference>
<evidence type="ECO:0000256" key="5">
    <source>
        <dbReference type="ARBA" id="ARBA00023002"/>
    </source>
</evidence>
<dbReference type="PANTHER" id="PTHR46028">
    <property type="entry name" value="KYNURENINE 3-MONOOXYGENASE"/>
    <property type="match status" value="1"/>
</dbReference>
<dbReference type="GO" id="GO:0004502">
    <property type="term" value="F:kynurenine 3-monooxygenase activity"/>
    <property type="evidence" value="ECO:0007669"/>
    <property type="project" value="TreeGrafter"/>
</dbReference>
<organism evidence="9 10">
    <name type="scientific">Diacronema lutheri</name>
    <name type="common">Unicellular marine alga</name>
    <name type="synonym">Monochrysis lutheri</name>
    <dbReference type="NCBI Taxonomy" id="2081491"/>
    <lineage>
        <taxon>Eukaryota</taxon>
        <taxon>Haptista</taxon>
        <taxon>Haptophyta</taxon>
        <taxon>Pavlovophyceae</taxon>
        <taxon>Pavlovales</taxon>
        <taxon>Pavlovaceae</taxon>
        <taxon>Diacronema</taxon>
    </lineage>
</organism>
<feature type="domain" description="FAD-binding" evidence="8">
    <location>
        <begin position="402"/>
        <end position="432"/>
    </location>
</feature>
<keyword evidence="2" id="KW-0285">Flavoprotein</keyword>
<dbReference type="Gene3D" id="3.50.50.60">
    <property type="entry name" value="FAD/NAD(P)-binding domain"/>
    <property type="match status" value="2"/>
</dbReference>
<keyword evidence="6" id="KW-0503">Monooxygenase</keyword>
<dbReference type="InterPro" id="IPR002938">
    <property type="entry name" value="FAD-bd"/>
</dbReference>
<comment type="caution">
    <text evidence="9">The sequence shown here is derived from an EMBL/GenBank/DDBJ whole genome shotgun (WGS) entry which is preliminary data.</text>
</comment>
<feature type="signal peptide" evidence="7">
    <location>
        <begin position="1"/>
        <end position="19"/>
    </location>
</feature>
<protein>
    <recommendedName>
        <fullName evidence="8">FAD-binding domain-containing protein</fullName>
    </recommendedName>
</protein>
<proteinExistence type="predicted"/>
<feature type="chain" id="PRO_5035159897" description="FAD-binding domain-containing protein" evidence="7">
    <location>
        <begin position="20"/>
        <end position="579"/>
    </location>
</feature>
<evidence type="ECO:0000256" key="2">
    <source>
        <dbReference type="ARBA" id="ARBA00022630"/>
    </source>
</evidence>
<reference evidence="9" key="1">
    <citation type="submission" date="2021-05" db="EMBL/GenBank/DDBJ databases">
        <title>The genome of the haptophyte Pavlova lutheri (Diacronema luteri, Pavlovales) - a model for lipid biosynthesis in eukaryotic algae.</title>
        <authorList>
            <person name="Hulatt C.J."/>
            <person name="Posewitz M.C."/>
        </authorList>
    </citation>
    <scope>NUCLEOTIDE SEQUENCE</scope>
    <source>
        <strain evidence="9">NIVA-4/92</strain>
    </source>
</reference>
<dbReference type="PANTHER" id="PTHR46028:SF2">
    <property type="entry name" value="KYNURENINE 3-MONOOXYGENASE"/>
    <property type="match status" value="1"/>
</dbReference>
<dbReference type="PRINTS" id="PR00420">
    <property type="entry name" value="RNGMNOXGNASE"/>
</dbReference>
<evidence type="ECO:0000256" key="6">
    <source>
        <dbReference type="ARBA" id="ARBA00023033"/>
    </source>
</evidence>
<dbReference type="InterPro" id="IPR036188">
    <property type="entry name" value="FAD/NAD-bd_sf"/>
</dbReference>
<evidence type="ECO:0000256" key="3">
    <source>
        <dbReference type="ARBA" id="ARBA00022827"/>
    </source>
</evidence>
<accession>A0A8J5XXX1</accession>
<evidence type="ECO:0000256" key="1">
    <source>
        <dbReference type="ARBA" id="ARBA00001974"/>
    </source>
</evidence>
<dbReference type="Proteomes" id="UP000751190">
    <property type="component" value="Unassembled WGS sequence"/>
</dbReference>
<sequence length="579" mass="60006">MAGLVVMLSALGLFGEWFGSGPRAIPAPARPPARRAVSSYDAVVVGAGPTGLAAALLLRERGARVAVVEREADPARFDPERAEVCLVDGRGGVVFEQLGLCSQLAAVGVAQRDLRTASVTAQEGVSAPSRLPTVRLEPTQPADARAGAYWIPREALVGIFDQAVAATAPAADDPRRPPIVRLYGRELGALALASAETGWALNLTAAAGARGADGGGDADDGGDSQTEQVIAKLVIGTDGMRSAVRETLRAVARAGGLGDSFSVVSRRAASAGLRQKLLKLPPSFALSPDGATMPERDVSYAIVSATGVAPELRLWMLPQARGERGRTAQLITGADHLIWARRTADDAARFLADAFPHVPIGPAQVGEDEMRRFAESAGTLLPNPQHCTHAALTCGALVGAALAGDALHAFPPDLGQGVNAGLQDVAALASCLDDHGVTFRAQPPAAPSDVGAQAARRPDALACALARYGISRAKEAAALTKLVQLGHPLQYSQAVPFGAIRRAAWRANFGARLALARTLGPRLNFFPSVFALVQNPRLSYSEVLRLAHATTRSMLVLAALSALVLAGAHRLALAAVAGM</sequence>
<evidence type="ECO:0000256" key="7">
    <source>
        <dbReference type="SAM" id="SignalP"/>
    </source>
</evidence>
<dbReference type="OrthoDB" id="10053569at2759"/>
<dbReference type="GO" id="GO:0071949">
    <property type="term" value="F:FAD binding"/>
    <property type="evidence" value="ECO:0007669"/>
    <property type="project" value="InterPro"/>
</dbReference>
<name>A0A8J5XXX1_DIALT</name>
<dbReference type="GO" id="GO:0070189">
    <property type="term" value="P:kynurenine metabolic process"/>
    <property type="evidence" value="ECO:0007669"/>
    <property type="project" value="TreeGrafter"/>
</dbReference>
<evidence type="ECO:0000313" key="9">
    <source>
        <dbReference type="EMBL" id="KAG8467455.1"/>
    </source>
</evidence>
<keyword evidence="10" id="KW-1185">Reference proteome</keyword>
<dbReference type="Pfam" id="PF01494">
    <property type="entry name" value="FAD_binding_3"/>
    <property type="match status" value="2"/>
</dbReference>
<keyword evidence="4" id="KW-0521">NADP</keyword>
<comment type="cofactor">
    <cofactor evidence="1">
        <name>FAD</name>
        <dbReference type="ChEBI" id="CHEBI:57692"/>
    </cofactor>
</comment>
<gene>
    <name evidence="9" type="ORF">KFE25_000771</name>
</gene>
<evidence type="ECO:0000313" key="10">
    <source>
        <dbReference type="Proteomes" id="UP000751190"/>
    </source>
</evidence>
<keyword evidence="5" id="KW-0560">Oxidoreductase</keyword>
<evidence type="ECO:0000256" key="4">
    <source>
        <dbReference type="ARBA" id="ARBA00022857"/>
    </source>
</evidence>
<evidence type="ECO:0000259" key="8">
    <source>
        <dbReference type="Pfam" id="PF01494"/>
    </source>
</evidence>
<keyword evidence="3" id="KW-0274">FAD</keyword>
<keyword evidence="7" id="KW-0732">Signal</keyword>
<dbReference type="EMBL" id="JAGTXO010000006">
    <property type="protein sequence ID" value="KAG8467455.1"/>
    <property type="molecule type" value="Genomic_DNA"/>
</dbReference>
<feature type="domain" description="FAD-binding" evidence="8">
    <location>
        <begin position="40"/>
        <end position="250"/>
    </location>
</feature>